<protein>
    <submittedName>
        <fullName evidence="1">Uncharacterized protein</fullName>
    </submittedName>
</protein>
<comment type="caution">
    <text evidence="1">The sequence shown here is derived from an EMBL/GenBank/DDBJ whole genome shotgun (WGS) entry which is preliminary data.</text>
</comment>
<reference evidence="1 2" key="2">
    <citation type="submission" date="2007-06" db="EMBL/GenBank/DDBJ databases">
        <title>Draft genome sequence of Ruminococcus gnavus (ATCC 29149).</title>
        <authorList>
            <person name="Sudarsanam P."/>
            <person name="Ley R."/>
            <person name="Guruge J."/>
            <person name="Turnbaugh P.J."/>
            <person name="Mahowald M."/>
            <person name="Liep D."/>
            <person name="Gordon J."/>
        </authorList>
    </citation>
    <scope>NUCLEOTIDE SEQUENCE [LARGE SCALE GENOMIC DNA]</scope>
    <source>
        <strain evidence="1 2">ATCC 29149</strain>
    </source>
</reference>
<sequence>MSDKDIKEVFEQYAHKLELDKFDNGKNWEISVLHILNDILMCNHFDNNGNMLLIDEDITSDKYWDKLND</sequence>
<dbReference type="EMBL" id="AAYG02000001">
    <property type="protein sequence ID" value="EDN79525.1"/>
    <property type="molecule type" value="Genomic_DNA"/>
</dbReference>
<dbReference type="PaxDb" id="411470-RUMGNA_00036"/>
<name>A7AXM4_MEDG7</name>
<gene>
    <name evidence="1" type="ORF">RUMGNA_00036</name>
</gene>
<dbReference type="Proteomes" id="UP000004410">
    <property type="component" value="Unassembled WGS sequence"/>
</dbReference>
<proteinExistence type="predicted"/>
<dbReference type="AlphaFoldDB" id="A7AXM4"/>
<accession>A7AXM4</accession>
<evidence type="ECO:0000313" key="1">
    <source>
        <dbReference type="EMBL" id="EDN79525.1"/>
    </source>
</evidence>
<evidence type="ECO:0000313" key="2">
    <source>
        <dbReference type="Proteomes" id="UP000004410"/>
    </source>
</evidence>
<organism evidence="1 2">
    <name type="scientific">Mediterraneibacter gnavus (strain ATCC 29149 / DSM 114966 / JCM 6515 / VPI C7-9)</name>
    <name type="common">Ruminococcus gnavus</name>
    <dbReference type="NCBI Taxonomy" id="411470"/>
    <lineage>
        <taxon>Bacteria</taxon>
        <taxon>Bacillati</taxon>
        <taxon>Bacillota</taxon>
        <taxon>Clostridia</taxon>
        <taxon>Lachnospirales</taxon>
        <taxon>Lachnospiraceae</taxon>
        <taxon>Mediterraneibacter</taxon>
    </lineage>
</organism>
<reference evidence="1 2" key="1">
    <citation type="submission" date="2007-04" db="EMBL/GenBank/DDBJ databases">
        <authorList>
            <person name="Fulton L."/>
            <person name="Clifton S."/>
            <person name="Fulton B."/>
            <person name="Xu J."/>
            <person name="Minx P."/>
            <person name="Pepin K.H."/>
            <person name="Johnson M."/>
            <person name="Thiruvilangam P."/>
            <person name="Bhonagiri V."/>
            <person name="Nash W.E."/>
            <person name="Mardis E.R."/>
            <person name="Wilson R.K."/>
        </authorList>
    </citation>
    <scope>NUCLEOTIDE SEQUENCE [LARGE SCALE GENOMIC DNA]</scope>
    <source>
        <strain evidence="1 2">ATCC 29149</strain>
    </source>
</reference>